<gene>
    <name evidence="2" type="ORF">CLAFUR5_05800</name>
</gene>
<organism evidence="2 3">
    <name type="scientific">Passalora fulva</name>
    <name type="common">Tomato leaf mold</name>
    <name type="synonym">Cladosporium fulvum</name>
    <dbReference type="NCBI Taxonomy" id="5499"/>
    <lineage>
        <taxon>Eukaryota</taxon>
        <taxon>Fungi</taxon>
        <taxon>Dikarya</taxon>
        <taxon>Ascomycota</taxon>
        <taxon>Pezizomycotina</taxon>
        <taxon>Dothideomycetes</taxon>
        <taxon>Dothideomycetidae</taxon>
        <taxon>Mycosphaerellales</taxon>
        <taxon>Mycosphaerellaceae</taxon>
        <taxon>Fulvia</taxon>
    </lineage>
</organism>
<dbReference type="AlphaFoldDB" id="A0A9Q8LIS6"/>
<dbReference type="OrthoDB" id="425354at2759"/>
<protein>
    <submittedName>
        <fullName evidence="2">Uncharacterized protein</fullName>
    </submittedName>
</protein>
<dbReference type="GeneID" id="71985678"/>
<dbReference type="PANTHER" id="PTHR38115:SF1">
    <property type="entry name" value="LIPOCALIN-LIKE DOMAIN-CONTAINING PROTEIN"/>
    <property type="match status" value="1"/>
</dbReference>
<proteinExistence type="predicted"/>
<dbReference type="EMBL" id="CP090167">
    <property type="protein sequence ID" value="UJO18153.1"/>
    <property type="molecule type" value="Genomic_DNA"/>
</dbReference>
<dbReference type="Proteomes" id="UP000756132">
    <property type="component" value="Chromosome 5"/>
</dbReference>
<evidence type="ECO:0000313" key="3">
    <source>
        <dbReference type="Proteomes" id="UP000756132"/>
    </source>
</evidence>
<dbReference type="KEGG" id="ffu:CLAFUR5_05800"/>
<feature type="region of interest" description="Disordered" evidence="1">
    <location>
        <begin position="16"/>
        <end position="39"/>
    </location>
</feature>
<reference evidence="2" key="2">
    <citation type="journal article" date="2022" name="Microb. Genom.">
        <title>A chromosome-scale genome assembly of the tomato pathogen Cladosporium fulvum reveals a compartmentalized genome architecture and the presence of a dispensable chromosome.</title>
        <authorList>
            <person name="Zaccaron A.Z."/>
            <person name="Chen L.H."/>
            <person name="Samaras A."/>
            <person name="Stergiopoulos I."/>
        </authorList>
    </citation>
    <scope>NUCLEOTIDE SEQUENCE</scope>
    <source>
        <strain evidence="2">Race5_Kim</strain>
    </source>
</reference>
<dbReference type="PANTHER" id="PTHR38115">
    <property type="entry name" value="LIPOCALIN-LIKE DOMAIN-CONTAINING PROTEIN"/>
    <property type="match status" value="1"/>
</dbReference>
<keyword evidence="3" id="KW-1185">Reference proteome</keyword>
<name>A0A9Q8LIS6_PASFU</name>
<evidence type="ECO:0000313" key="2">
    <source>
        <dbReference type="EMBL" id="UJO18153.1"/>
    </source>
</evidence>
<evidence type="ECO:0000256" key="1">
    <source>
        <dbReference type="SAM" id="MobiDB-lite"/>
    </source>
</evidence>
<accession>A0A9Q8LIS6</accession>
<sequence>MGKYSAGLVFDLAAADPPRSSSWVSIPSSYRNSRSRQDSMMSATHHSNLWTSSRPLDEPSFDDFDDFDDVDDFEDGASLESGTMPAILAKRPVAITRDSSPSTRSLNGKPSHRAMNKHLRDLNGPWSLSKALSSGVPPALELQGFNSATRKAIIASPISLWISQSHYPSQIFAKETTTSSIPTRTERWYPPHNGTWSEWWTTSSAGMKGGYISTKSRCRWTKGSEIEHGDGVVFLTANLSMSGELFMAEVECLEMGWRAKQVWFVDRGRLVRRIVTLGDEGKRAETTLVYCFDG</sequence>
<dbReference type="RefSeq" id="XP_047762519.1">
    <property type="nucleotide sequence ID" value="XM_047904948.1"/>
</dbReference>
<feature type="compositionally biased region" description="Low complexity" evidence="1">
    <location>
        <begin position="17"/>
        <end position="29"/>
    </location>
</feature>
<reference evidence="2" key="1">
    <citation type="submission" date="2021-12" db="EMBL/GenBank/DDBJ databases">
        <authorList>
            <person name="Zaccaron A."/>
            <person name="Stergiopoulos I."/>
        </authorList>
    </citation>
    <scope>NUCLEOTIDE SEQUENCE</scope>
    <source>
        <strain evidence="2">Race5_Kim</strain>
    </source>
</reference>
<dbReference type="InterPro" id="IPR053037">
    <property type="entry name" value="Pericyclase_pydY-like"/>
</dbReference>